<dbReference type="Proteomes" id="UP000001056">
    <property type="component" value="Unassembled WGS sequence"/>
</dbReference>
<dbReference type="InterPro" id="IPR038919">
    <property type="entry name" value="STB2/STB2"/>
</dbReference>
<feature type="compositionally biased region" description="Low complexity" evidence="2">
    <location>
        <begin position="47"/>
        <end position="60"/>
    </location>
</feature>
<dbReference type="eggNOG" id="ENOG502QT8Q">
    <property type="taxonomic scope" value="Eukaryota"/>
</dbReference>
<feature type="coiled-coil region" evidence="1">
    <location>
        <begin position="846"/>
        <end position="873"/>
    </location>
</feature>
<proteinExistence type="predicted"/>
<organism evidence="4 5">
    <name type="scientific">Chaetomium globosum (strain ATCC 6205 / CBS 148.51 / DSM 1962 / NBRC 6347 / NRRL 1970)</name>
    <name type="common">Soil fungus</name>
    <dbReference type="NCBI Taxonomy" id="306901"/>
    <lineage>
        <taxon>Eukaryota</taxon>
        <taxon>Fungi</taxon>
        <taxon>Dikarya</taxon>
        <taxon>Ascomycota</taxon>
        <taxon>Pezizomycotina</taxon>
        <taxon>Sordariomycetes</taxon>
        <taxon>Sordariomycetidae</taxon>
        <taxon>Sordariales</taxon>
        <taxon>Chaetomiaceae</taxon>
        <taxon>Chaetomium</taxon>
    </lineage>
</organism>
<dbReference type="InParanoid" id="Q2HCY8"/>
<feature type="region of interest" description="Disordered" evidence="2">
    <location>
        <begin position="451"/>
        <end position="507"/>
    </location>
</feature>
<dbReference type="GO" id="GO:0070822">
    <property type="term" value="C:Sin3-type complex"/>
    <property type="evidence" value="ECO:0007669"/>
    <property type="project" value="TreeGrafter"/>
</dbReference>
<dbReference type="STRING" id="306901.Q2HCY8"/>
<dbReference type="RefSeq" id="XP_001221137.1">
    <property type="nucleotide sequence ID" value="XM_001221136.1"/>
</dbReference>
<feature type="domain" description="STB6-like N-terminal" evidence="3">
    <location>
        <begin position="65"/>
        <end position="203"/>
    </location>
</feature>
<evidence type="ECO:0000259" key="3">
    <source>
        <dbReference type="Pfam" id="PF25995"/>
    </source>
</evidence>
<keyword evidence="1" id="KW-0175">Coiled coil</keyword>
<dbReference type="GeneID" id="4386447"/>
<evidence type="ECO:0000256" key="2">
    <source>
        <dbReference type="SAM" id="MobiDB-lite"/>
    </source>
</evidence>
<dbReference type="HOGENOM" id="CLU_010065_0_0_1"/>
<feature type="region of interest" description="Disordered" evidence="2">
    <location>
        <begin position="919"/>
        <end position="942"/>
    </location>
</feature>
<dbReference type="AlphaFoldDB" id="Q2HCY8"/>
<accession>Q2HCY8</accession>
<keyword evidence="5" id="KW-1185">Reference proteome</keyword>
<reference evidence="5" key="1">
    <citation type="journal article" date="2015" name="Genome Announc.">
        <title>Draft genome sequence of the cellulolytic fungus Chaetomium globosum.</title>
        <authorList>
            <person name="Cuomo C.A."/>
            <person name="Untereiner W.A."/>
            <person name="Ma L.-J."/>
            <person name="Grabherr M."/>
            <person name="Birren B.W."/>
        </authorList>
    </citation>
    <scope>NUCLEOTIDE SEQUENCE [LARGE SCALE GENOMIC DNA]</scope>
    <source>
        <strain evidence="5">ATCC 6205 / CBS 148.51 / DSM 1962 / NBRC 6347 / NRRL 1970</strain>
    </source>
</reference>
<dbReference type="FunCoup" id="Q2HCY8">
    <property type="interactions" value="40"/>
</dbReference>
<protein>
    <recommendedName>
        <fullName evidence="3">STB6-like N-terminal domain-containing protein</fullName>
    </recommendedName>
</protein>
<feature type="region of interest" description="Disordered" evidence="2">
    <location>
        <begin position="25"/>
        <end position="64"/>
    </location>
</feature>
<dbReference type="InterPro" id="IPR059025">
    <property type="entry name" value="STB6_N"/>
</dbReference>
<evidence type="ECO:0000256" key="1">
    <source>
        <dbReference type="SAM" id="Coils"/>
    </source>
</evidence>
<dbReference type="EMBL" id="CH408029">
    <property type="protein sequence ID" value="EAQ93681.1"/>
    <property type="molecule type" value="Genomic_DNA"/>
</dbReference>
<gene>
    <name evidence="4" type="ORF">CHGG_01916</name>
</gene>
<feature type="compositionally biased region" description="Polar residues" evidence="2">
    <location>
        <begin position="932"/>
        <end position="942"/>
    </location>
</feature>
<dbReference type="VEuPathDB" id="FungiDB:CHGG_01916"/>
<sequence length="942" mass="103416">MSLRLSFPTAVDPRAHREEELTLARTASHHQQQRNAKSAAPETPDGAAMSSAPPATATHSTGRRRVVLPDPVAFKFLEGDPSVAIVERRHVLPGYELYLVEQWACSRQSPTLVIAAYTGDPGHSVVVGVLEVPADERDWSPRLRVYFRAIHQYHARPKETEIGELMVTNLSSFPSALTVIPVPEGDIRKHRQEFIVNENLKRLGCSGRSGLTLTDPTSATQAKFMQMYKTSDRIPFIQAVLELVKLCQVALFLFGKLEQEYMDGLLCDVTEKAINDWWTEIGSDYFNIEPTDGILGPTTVAALLGTLLGSRNRLSYWGAPVSKDVFDIECTKKGVGTFQKAMRLERTRRLDRQTLHRLRGVTAKAAAGDGGWGVQRAVKSTVAEIGGKRGELVIGMVGGRDKANIGDIETLDLNKVISLVSGERPKWLWHGKPRRALSDHEHDHTLSAFGKELRDEISPQVGSRRTQSAPIEEEPEPSKKEDSPAPTPPQPTNSLPMGADTLGGGDRDALRKNVFKSVAGKVNDARSGLGRIRDAVGGSRRGHVSRPSKDEAPDSAMSGYSSPSISTLAQSSAVMTSPVTVGKAFSWKVRPEDYLPAIRDNEAAEPAPAIPTLCVDETGEKLATKDFAQPYGTPFQTLEEKERLEYALAEMAKDVRSTNVSAPGSVVADGDLQGPVLAIERSSDGPLLSLQRRRSVDCLASLSHRLGEARYPRRLSFSAAEDAILYWEDLVTLADTQSGTIDLASLRSQSELSYGLYKRLQQIQTGLAPWTSGKLSAVTALDKTLEAQQTELQALHDAMDEAYQRARHGSGELVAEERGCLAEAVKDVEMLAAKLEYEIGALVSRVNEVEDGVAHFEAQVEDVERRADELREVLETESWVHCSSKIASAHQRRRDAMVTVQPHPWSHRTSSCSPVFSRFYNTRRSPNKPPTRASSSVREPAI</sequence>
<evidence type="ECO:0000313" key="5">
    <source>
        <dbReference type="Proteomes" id="UP000001056"/>
    </source>
</evidence>
<dbReference type="PANTHER" id="PTHR31011">
    <property type="entry name" value="PROTEIN STB2-RELATED"/>
    <property type="match status" value="1"/>
</dbReference>
<name>Q2HCY8_CHAGB</name>
<dbReference type="Pfam" id="PF25995">
    <property type="entry name" value="STB6_N"/>
    <property type="match status" value="1"/>
</dbReference>
<dbReference type="PANTHER" id="PTHR31011:SF2">
    <property type="entry name" value="PROTEIN STB2-RELATED"/>
    <property type="match status" value="1"/>
</dbReference>
<evidence type="ECO:0000313" key="4">
    <source>
        <dbReference type="EMBL" id="EAQ93681.1"/>
    </source>
</evidence>
<dbReference type="OMA" id="AKFYQLY"/>
<dbReference type="OrthoDB" id="19806at2759"/>
<feature type="region of interest" description="Disordered" evidence="2">
    <location>
        <begin position="530"/>
        <end position="563"/>
    </location>
</feature>